<reference evidence="3" key="2">
    <citation type="journal article" date="2011" name="Proc. Natl. Acad. Sci. U.S.A.">
        <title>Obligate biotrophy features unraveled by the genomic analysis of rust fungi.</title>
        <authorList>
            <person name="Duplessis S."/>
            <person name="Cuomo C.A."/>
            <person name="Lin Y.-C."/>
            <person name="Aerts A."/>
            <person name="Tisserant E."/>
            <person name="Veneault-Fourrey C."/>
            <person name="Joly D.L."/>
            <person name="Hacquard S."/>
            <person name="Amselem J."/>
            <person name="Cantarel B.L."/>
            <person name="Chiu R."/>
            <person name="Coutinho P.M."/>
            <person name="Feau N."/>
            <person name="Field M."/>
            <person name="Frey P."/>
            <person name="Gelhaye E."/>
            <person name="Goldberg J."/>
            <person name="Grabherr M.G."/>
            <person name="Kodira C.D."/>
            <person name="Kohler A."/>
            <person name="Kuees U."/>
            <person name="Lindquist E.A."/>
            <person name="Lucas S.M."/>
            <person name="Mago R."/>
            <person name="Mauceli E."/>
            <person name="Morin E."/>
            <person name="Murat C."/>
            <person name="Pangilinan J.L."/>
            <person name="Park R."/>
            <person name="Pearson M."/>
            <person name="Quesneville H."/>
            <person name="Rouhier N."/>
            <person name="Sakthikumar S."/>
            <person name="Salamov A.A."/>
            <person name="Schmutz J."/>
            <person name="Selles B."/>
            <person name="Shapiro H."/>
            <person name="Tanguay P."/>
            <person name="Tuskan G.A."/>
            <person name="Henrissat B."/>
            <person name="Van de Peer Y."/>
            <person name="Rouze P."/>
            <person name="Ellis J.G."/>
            <person name="Dodds P.N."/>
            <person name="Schein J.E."/>
            <person name="Zhong S."/>
            <person name="Hamelin R.C."/>
            <person name="Grigoriev I.V."/>
            <person name="Szabo L.J."/>
            <person name="Martin F."/>
        </authorList>
    </citation>
    <scope>NUCLEOTIDE SEQUENCE [LARGE SCALE GENOMIC DNA]</scope>
    <source>
        <strain evidence="3">CRL 75-36-700-3 / race SCCL</strain>
    </source>
</reference>
<evidence type="ECO:0000313" key="3">
    <source>
        <dbReference type="Proteomes" id="UP000008783"/>
    </source>
</evidence>
<dbReference type="OrthoDB" id="10479665at2759"/>
<dbReference type="EMBL" id="DS178389">
    <property type="protein sequence ID" value="EFP93337.2"/>
    <property type="molecule type" value="Genomic_DNA"/>
</dbReference>
<dbReference type="RefSeq" id="XP_003337756.2">
    <property type="nucleotide sequence ID" value="XM_003337708.2"/>
</dbReference>
<dbReference type="KEGG" id="pgr:PGTG_19292"/>
<reference key="1">
    <citation type="submission" date="2007-01" db="EMBL/GenBank/DDBJ databases">
        <title>The Genome Sequence of Puccinia graminis f. sp. tritici Strain CRL 75-36-700-3.</title>
        <authorList>
            <consortium name="The Broad Institute Genome Sequencing Platform"/>
            <person name="Birren B."/>
            <person name="Lander E."/>
            <person name="Galagan J."/>
            <person name="Nusbaum C."/>
            <person name="Devon K."/>
            <person name="Cuomo C."/>
            <person name="Jaffe D."/>
            <person name="Butler J."/>
            <person name="Alvarez P."/>
            <person name="Gnerre S."/>
            <person name="Grabherr M."/>
            <person name="Mauceli E."/>
            <person name="Brockman W."/>
            <person name="Young S."/>
            <person name="LaButti K."/>
            <person name="Sykes S."/>
            <person name="DeCaprio D."/>
            <person name="Crawford M."/>
            <person name="Koehrsen M."/>
            <person name="Engels R."/>
            <person name="Montgomery P."/>
            <person name="Pearson M."/>
            <person name="Howarth C."/>
            <person name="Larson L."/>
            <person name="White J."/>
            <person name="Zeng Q."/>
            <person name="Kodira C."/>
            <person name="Yandava C."/>
            <person name="Alvarado L."/>
            <person name="O'Leary S."/>
            <person name="Szabo L."/>
            <person name="Dean R."/>
            <person name="Schein J."/>
        </authorList>
    </citation>
    <scope>NUCLEOTIDE SEQUENCE</scope>
    <source>
        <strain>CRL 75-36-700-3</strain>
    </source>
</reference>
<dbReference type="AlphaFoldDB" id="E3L9W2"/>
<dbReference type="GeneID" id="10543683"/>
<keyword evidence="3" id="KW-1185">Reference proteome</keyword>
<feature type="compositionally biased region" description="Acidic residues" evidence="1">
    <location>
        <begin position="104"/>
        <end position="119"/>
    </location>
</feature>
<feature type="compositionally biased region" description="Low complexity" evidence="1">
    <location>
        <begin position="25"/>
        <end position="36"/>
    </location>
</feature>
<feature type="compositionally biased region" description="Basic and acidic residues" evidence="1">
    <location>
        <begin position="71"/>
        <end position="87"/>
    </location>
</feature>
<accession>E3L9W2</accession>
<protein>
    <submittedName>
        <fullName evidence="2">Uncharacterized protein</fullName>
    </submittedName>
</protein>
<name>E3L9W2_PUCGT</name>
<dbReference type="HOGENOM" id="CLU_160861_0_0_1"/>
<dbReference type="VEuPathDB" id="FungiDB:PGTG_19292"/>
<feature type="region of interest" description="Disordered" evidence="1">
    <location>
        <begin position="15"/>
        <end position="149"/>
    </location>
</feature>
<evidence type="ECO:0000256" key="1">
    <source>
        <dbReference type="SAM" id="MobiDB-lite"/>
    </source>
</evidence>
<evidence type="ECO:0000313" key="2">
    <source>
        <dbReference type="EMBL" id="EFP93337.2"/>
    </source>
</evidence>
<dbReference type="InParanoid" id="E3L9W2"/>
<sequence length="149" mass="16104">MEDQIAIVIVLSVSITPGHQIGRANPVGPGPSNSSPTHGRKLTKFSPKAPPPQSGTSAIESAKPKLSKFLARRERPRQDEAREDDTPRSLTKGKGKATNVSSTDGEDESDESSDEESEGDVQVTPTPPAKRGRPRRNIIQEAAKRMKKQ</sequence>
<proteinExistence type="predicted"/>
<gene>
    <name evidence="2" type="ORF">PGTG_19292</name>
</gene>
<organism evidence="2 3">
    <name type="scientific">Puccinia graminis f. sp. tritici (strain CRL 75-36-700-3 / race SCCL)</name>
    <name type="common">Black stem rust fungus</name>
    <dbReference type="NCBI Taxonomy" id="418459"/>
    <lineage>
        <taxon>Eukaryota</taxon>
        <taxon>Fungi</taxon>
        <taxon>Dikarya</taxon>
        <taxon>Basidiomycota</taxon>
        <taxon>Pucciniomycotina</taxon>
        <taxon>Pucciniomycetes</taxon>
        <taxon>Pucciniales</taxon>
        <taxon>Pucciniaceae</taxon>
        <taxon>Puccinia</taxon>
    </lineage>
</organism>
<dbReference type="Proteomes" id="UP000008783">
    <property type="component" value="Unassembled WGS sequence"/>
</dbReference>